<organism evidence="4 5">
    <name type="scientific">Streptococcus pacificus</name>
    <dbReference type="NCBI Taxonomy" id="2740577"/>
    <lineage>
        <taxon>Bacteria</taxon>
        <taxon>Bacillati</taxon>
        <taxon>Bacillota</taxon>
        <taxon>Bacilli</taxon>
        <taxon>Lactobacillales</taxon>
        <taxon>Streptococcaceae</taxon>
        <taxon>Streptococcus</taxon>
    </lineage>
</organism>
<keyword evidence="1" id="KW-0479">Metal-binding</keyword>
<dbReference type="RefSeq" id="WP_199575334.1">
    <property type="nucleotide sequence ID" value="NZ_JAENBO010000002.1"/>
</dbReference>
<evidence type="ECO:0000256" key="2">
    <source>
        <dbReference type="ARBA" id="ARBA00022801"/>
    </source>
</evidence>
<dbReference type="SUPFAM" id="SSF53649">
    <property type="entry name" value="Alkaline phosphatase-like"/>
    <property type="match status" value="1"/>
</dbReference>
<keyword evidence="2" id="KW-0378">Hydrolase</keyword>
<feature type="domain" description="Sulfatase N-terminal" evidence="3">
    <location>
        <begin position="4"/>
        <end position="336"/>
    </location>
</feature>
<dbReference type="InterPro" id="IPR017850">
    <property type="entry name" value="Alkaline_phosphatase_core_sf"/>
</dbReference>
<gene>
    <name evidence="4" type="ORF">JHK62_03625</name>
</gene>
<protein>
    <submittedName>
        <fullName evidence="4">Sulfatase</fullName>
    </submittedName>
</protein>
<dbReference type="Pfam" id="PF00884">
    <property type="entry name" value="Sulfatase"/>
    <property type="match status" value="1"/>
</dbReference>
<evidence type="ECO:0000313" key="5">
    <source>
        <dbReference type="Proteomes" id="UP000653045"/>
    </source>
</evidence>
<reference evidence="4 5" key="1">
    <citation type="journal article" date="2021" name="Int. J. Syst. Evol. Microbiol.">
        <title>Streptococcus vicugnae sp. nov., isolated from faeces of alpacas (Vicugna pacos) and cattle (Bos taurus), Streptococcus zalophi sp. nov., and Streptococcus pacificus sp. nov., isolated from respiratory tract of California sea lions (Zalophus californianus).</title>
        <authorList>
            <person name="Volokhov D.V."/>
            <person name="Zagorodnyaya T.A."/>
            <person name="Shen Z."/>
            <person name="Blom J."/>
            <person name="Furtak V.A."/>
            <person name="Eisenberg T."/>
            <person name="Fan P."/>
            <person name="Jeong K.C."/>
            <person name="Gao Y."/>
            <person name="Zhang S."/>
            <person name="Amselle M."/>
        </authorList>
    </citation>
    <scope>NUCLEOTIDE SEQUENCE [LARGE SCALE GENOMIC DNA]</scope>
    <source>
        <strain evidence="4 5">CSL7591</strain>
    </source>
</reference>
<dbReference type="InterPro" id="IPR000917">
    <property type="entry name" value="Sulfatase_N"/>
</dbReference>
<evidence type="ECO:0000313" key="4">
    <source>
        <dbReference type="EMBL" id="MBJ8325772.1"/>
    </source>
</evidence>
<evidence type="ECO:0000256" key="1">
    <source>
        <dbReference type="ARBA" id="ARBA00022723"/>
    </source>
</evidence>
<dbReference type="Proteomes" id="UP000653045">
    <property type="component" value="Unassembled WGS sequence"/>
</dbReference>
<dbReference type="PANTHER" id="PTHR45953">
    <property type="entry name" value="IDURONATE 2-SULFATASE"/>
    <property type="match status" value="1"/>
</dbReference>
<accession>A0ABS0ZIF2</accession>
<dbReference type="CDD" id="cd16148">
    <property type="entry name" value="sulfatase_like"/>
    <property type="match status" value="1"/>
</dbReference>
<dbReference type="PANTHER" id="PTHR45953:SF1">
    <property type="entry name" value="IDURONATE 2-SULFATASE"/>
    <property type="match status" value="1"/>
</dbReference>
<dbReference type="Gene3D" id="3.40.720.10">
    <property type="entry name" value="Alkaline Phosphatase, subunit A"/>
    <property type="match status" value="1"/>
</dbReference>
<evidence type="ECO:0000259" key="3">
    <source>
        <dbReference type="Pfam" id="PF00884"/>
    </source>
</evidence>
<sequence>MKAILVLFDSLNKRYLPMFGGKDVYAPNFERLAKKSVTFNNSYVASMPCIPARRELHTGRKNFLHREWGPLEPYDNSMPNILKKNGIYSHLISDHIHYWEEGGANYHTKYSTWEIVRGQEGDHWKGSVKDPEIPEVASVPMNQQGTAVSSMWRNDWVNREYMPTEEDQPVTKVFDLGCEFIKKNFSQDNWFLQIETFDPHEPFFVKEHYLSRYEKNYTGKHFDWPRGEVKETPEEIKHVQDVYKALVSMSDANLGKVLDLMDLLNMWEDTMLIVGTDHGFMMSEHGFWGKNQVPYFNEVAKTPLFIYDPRIKNQNESRDALVQMIDWAPTILDFFGLDIPDEMEGKPLFDTLRDDSKVRDEALFGVFSGHVNVTDGEYVYMRAAKPDKINHINNYTLMPVKMHNSFSLEELKKAELVEGFSFTKGLKLLKVPAKDKYGVNKFGTMLFNVLDDPKQLHPISDPIIINRMKKKLIKLMKENEAPVEQYERLGLDEEQ</sequence>
<name>A0ABS0ZIF2_9STRE</name>
<dbReference type="EMBL" id="JAENBO010000002">
    <property type="protein sequence ID" value="MBJ8325772.1"/>
    <property type="molecule type" value="Genomic_DNA"/>
</dbReference>
<comment type="caution">
    <text evidence="4">The sequence shown here is derived from an EMBL/GenBank/DDBJ whole genome shotgun (WGS) entry which is preliminary data.</text>
</comment>
<proteinExistence type="predicted"/>
<keyword evidence="5" id="KW-1185">Reference proteome</keyword>